<keyword evidence="2" id="KW-1185">Reference proteome</keyword>
<dbReference type="Proteomes" id="UP000218244">
    <property type="component" value="Chromosome"/>
</dbReference>
<evidence type="ECO:0000313" key="2">
    <source>
        <dbReference type="Proteomes" id="UP000218244"/>
    </source>
</evidence>
<organism evidence="1 2">
    <name type="scientific">Corynebacterium suranareeae</name>
    <dbReference type="NCBI Taxonomy" id="2506452"/>
    <lineage>
        <taxon>Bacteria</taxon>
        <taxon>Bacillati</taxon>
        <taxon>Actinomycetota</taxon>
        <taxon>Actinomycetes</taxon>
        <taxon>Mycobacteriales</taxon>
        <taxon>Corynebacteriaceae</taxon>
        <taxon>Corynebacterium</taxon>
    </lineage>
</organism>
<proteinExistence type="predicted"/>
<dbReference type="AlphaFoldDB" id="A0A160PV68"/>
<protein>
    <submittedName>
        <fullName evidence="1">Uncharacterized protein</fullName>
    </submittedName>
</protein>
<dbReference type="EMBL" id="AP017369">
    <property type="protein sequence ID" value="BAU97091.1"/>
    <property type="molecule type" value="Genomic_DNA"/>
</dbReference>
<name>A0A160PV68_9CORY</name>
<sequence length="51" mass="6041">MSSRRKTTDALYSDRVKLLRDNPEQYFKNFPKPEFGFLQTRKNSTTPKSSK</sequence>
<reference evidence="1 2" key="1">
    <citation type="submission" date="2016-02" db="EMBL/GenBank/DDBJ databases">
        <title>Corynebacterium glutamicum N24 whole genome sequencing project.</title>
        <authorList>
            <person name="Matsutani M."/>
            <person name="Nangtapong N."/>
            <person name="Yakushi T."/>
            <person name="Matsushita K."/>
        </authorList>
    </citation>
    <scope>NUCLEOTIDE SEQUENCE [LARGE SCALE GENOMIC DNA]</scope>
    <source>
        <strain evidence="1 2">N24</strain>
    </source>
</reference>
<gene>
    <name evidence="1" type="ORF">N24_2829</name>
</gene>
<evidence type="ECO:0000313" key="1">
    <source>
        <dbReference type="EMBL" id="BAU97091.1"/>
    </source>
</evidence>
<accession>A0A160PV68</accession>
<dbReference type="KEGG" id="csur:N24_2829"/>